<evidence type="ECO:0000256" key="1">
    <source>
        <dbReference type="SAM" id="MobiDB-lite"/>
    </source>
</evidence>
<proteinExistence type="predicted"/>
<evidence type="ECO:0000313" key="2">
    <source>
        <dbReference type="EMBL" id="CAL1355993.1"/>
    </source>
</evidence>
<evidence type="ECO:0000313" key="3">
    <source>
        <dbReference type="Proteomes" id="UP001497516"/>
    </source>
</evidence>
<protein>
    <submittedName>
        <fullName evidence="2">Uncharacterized protein</fullName>
    </submittedName>
</protein>
<dbReference type="Proteomes" id="UP001497516">
    <property type="component" value="Chromosome 1"/>
</dbReference>
<reference evidence="2 3" key="1">
    <citation type="submission" date="2024-04" db="EMBL/GenBank/DDBJ databases">
        <authorList>
            <person name="Fracassetti M."/>
        </authorList>
    </citation>
    <scope>NUCLEOTIDE SEQUENCE [LARGE SCALE GENOMIC DNA]</scope>
</reference>
<sequence length="103" mass="12052">MSFLRRRSSFESPQSHRQNFAMDEREEDPELCPLNRGHGVRRKRVRVWRRRRSRLASLLAAVSVGELACYWSREEVEVMGTGRCQWCLDRGRGKATLLLGFIS</sequence>
<organism evidence="2 3">
    <name type="scientific">Linum trigynum</name>
    <dbReference type="NCBI Taxonomy" id="586398"/>
    <lineage>
        <taxon>Eukaryota</taxon>
        <taxon>Viridiplantae</taxon>
        <taxon>Streptophyta</taxon>
        <taxon>Embryophyta</taxon>
        <taxon>Tracheophyta</taxon>
        <taxon>Spermatophyta</taxon>
        <taxon>Magnoliopsida</taxon>
        <taxon>eudicotyledons</taxon>
        <taxon>Gunneridae</taxon>
        <taxon>Pentapetalae</taxon>
        <taxon>rosids</taxon>
        <taxon>fabids</taxon>
        <taxon>Malpighiales</taxon>
        <taxon>Linaceae</taxon>
        <taxon>Linum</taxon>
    </lineage>
</organism>
<dbReference type="AlphaFoldDB" id="A0AAV2CHK5"/>
<accession>A0AAV2CHK5</accession>
<keyword evidence="3" id="KW-1185">Reference proteome</keyword>
<gene>
    <name evidence="2" type="ORF">LTRI10_LOCUS3719</name>
</gene>
<feature type="region of interest" description="Disordered" evidence="1">
    <location>
        <begin position="1"/>
        <end position="26"/>
    </location>
</feature>
<name>A0AAV2CHK5_9ROSI</name>
<dbReference type="EMBL" id="OZ034813">
    <property type="protein sequence ID" value="CAL1355993.1"/>
    <property type="molecule type" value="Genomic_DNA"/>
</dbReference>